<feature type="domain" description="N-acetyltransferase" evidence="1">
    <location>
        <begin position="2"/>
        <end position="138"/>
    </location>
</feature>
<organism evidence="2 3">
    <name type="scientific">Marinisporobacter balticus</name>
    <dbReference type="NCBI Taxonomy" id="2018667"/>
    <lineage>
        <taxon>Bacteria</taxon>
        <taxon>Bacillati</taxon>
        <taxon>Bacillota</taxon>
        <taxon>Clostridia</taxon>
        <taxon>Peptostreptococcales</taxon>
        <taxon>Thermotaleaceae</taxon>
        <taxon>Marinisporobacter</taxon>
    </lineage>
</organism>
<dbReference type="RefSeq" id="WP_132241479.1">
    <property type="nucleotide sequence ID" value="NZ_SLWV01000001.1"/>
</dbReference>
<accession>A0A4V2SCL8</accession>
<dbReference type="InterPro" id="IPR000182">
    <property type="entry name" value="GNAT_dom"/>
</dbReference>
<dbReference type="InterPro" id="IPR016181">
    <property type="entry name" value="Acyl_CoA_acyltransferase"/>
</dbReference>
<reference evidence="2 3" key="1">
    <citation type="submission" date="2019-03" db="EMBL/GenBank/DDBJ databases">
        <title>Genomic Encyclopedia of Type Strains, Phase IV (KMG-IV): sequencing the most valuable type-strain genomes for metagenomic binning, comparative biology and taxonomic classification.</title>
        <authorList>
            <person name="Goeker M."/>
        </authorList>
    </citation>
    <scope>NUCLEOTIDE SEQUENCE [LARGE SCALE GENOMIC DNA]</scope>
    <source>
        <strain evidence="2 3">DSM 102940</strain>
    </source>
</reference>
<dbReference type="SUPFAM" id="SSF55729">
    <property type="entry name" value="Acyl-CoA N-acyltransferases (Nat)"/>
    <property type="match status" value="1"/>
</dbReference>
<gene>
    <name evidence="2" type="ORF">EV214_10130</name>
</gene>
<dbReference type="EMBL" id="SLWV01000001">
    <property type="protein sequence ID" value="TCO79800.1"/>
    <property type="molecule type" value="Genomic_DNA"/>
</dbReference>
<dbReference type="GO" id="GO:0016747">
    <property type="term" value="F:acyltransferase activity, transferring groups other than amino-acyl groups"/>
    <property type="evidence" value="ECO:0007669"/>
    <property type="project" value="InterPro"/>
</dbReference>
<evidence type="ECO:0000313" key="2">
    <source>
        <dbReference type="EMBL" id="TCO79800.1"/>
    </source>
</evidence>
<evidence type="ECO:0000259" key="1">
    <source>
        <dbReference type="PROSITE" id="PS51186"/>
    </source>
</evidence>
<dbReference type="PROSITE" id="PS51186">
    <property type="entry name" value="GNAT"/>
    <property type="match status" value="1"/>
</dbReference>
<dbReference type="Pfam" id="PF13673">
    <property type="entry name" value="Acetyltransf_10"/>
    <property type="match status" value="1"/>
</dbReference>
<dbReference type="Proteomes" id="UP000294919">
    <property type="component" value="Unassembled WGS sequence"/>
</dbReference>
<keyword evidence="2" id="KW-0808">Transferase</keyword>
<sequence>MLEIKGASQDEMNVIKEFLTKNALNIDCIENYIGNCMVAYDKDILVGVAGYIREKDMAIIKFAVVSKNRRKEYLGDGIVKALLNLADRNGIRRVFVNGDEETLFFRKIGFKEVSLQEARTYCKDIDMPQWFIKNKTLQVVLPDYFLKACKSNK</sequence>
<comment type="caution">
    <text evidence="2">The sequence shown here is derived from an EMBL/GenBank/DDBJ whole genome shotgun (WGS) entry which is preliminary data.</text>
</comment>
<name>A0A4V2SCL8_9FIRM</name>
<dbReference type="AlphaFoldDB" id="A0A4V2SCL8"/>
<proteinExistence type="predicted"/>
<protein>
    <submittedName>
        <fullName evidence="2">Amino-acid N-acetyltransferase</fullName>
    </submittedName>
</protein>
<keyword evidence="3" id="KW-1185">Reference proteome</keyword>
<evidence type="ECO:0000313" key="3">
    <source>
        <dbReference type="Proteomes" id="UP000294919"/>
    </source>
</evidence>
<dbReference type="Gene3D" id="3.40.630.30">
    <property type="match status" value="1"/>
</dbReference>
<dbReference type="OrthoDB" id="1953933at2"/>